<dbReference type="Proteomes" id="UP000789366">
    <property type="component" value="Unassembled WGS sequence"/>
</dbReference>
<reference evidence="1" key="1">
    <citation type="submission" date="2021-06" db="EMBL/GenBank/DDBJ databases">
        <authorList>
            <person name="Kallberg Y."/>
            <person name="Tangrot J."/>
            <person name="Rosling A."/>
        </authorList>
    </citation>
    <scope>NUCLEOTIDE SEQUENCE</scope>
    <source>
        <strain evidence="1">28 12/20/2015</strain>
    </source>
</reference>
<protein>
    <submittedName>
        <fullName evidence="1">7456_t:CDS:1</fullName>
    </submittedName>
</protein>
<evidence type="ECO:0000313" key="1">
    <source>
        <dbReference type="EMBL" id="CAG8675464.1"/>
    </source>
</evidence>
<gene>
    <name evidence="1" type="ORF">SPELUC_LOCUS9882</name>
</gene>
<sequence length="255" mass="29006">MDKLISPRTHITTACSLCKKLKKRCVIDDSYEKCRTCVLRNHECSFSKPYQKRGPKPMPIQIPYSQLLNTKSLSNETAKPTLSNKCATCYKQKKKCTYNGMAGESKCEKCKKKKTDCLFQCVECKANTSKDNPFSSCIDCKVITKDTPDNVSVNCNIVTDVEVQKLYLRHSNCNHKIEITPALIDTMIKSYKAVDPTFRVTTFTTNDDPENSNYSQKYHDSHADLLCAATFNDTQSVPMIDNLFQPYEFIEHESA</sequence>
<proteinExistence type="predicted"/>
<accession>A0ACA9NYC7</accession>
<organism evidence="1 2">
    <name type="scientific">Cetraspora pellucida</name>
    <dbReference type="NCBI Taxonomy" id="1433469"/>
    <lineage>
        <taxon>Eukaryota</taxon>
        <taxon>Fungi</taxon>
        <taxon>Fungi incertae sedis</taxon>
        <taxon>Mucoromycota</taxon>
        <taxon>Glomeromycotina</taxon>
        <taxon>Glomeromycetes</taxon>
        <taxon>Diversisporales</taxon>
        <taxon>Gigasporaceae</taxon>
        <taxon>Cetraspora</taxon>
    </lineage>
</organism>
<keyword evidence="2" id="KW-1185">Reference proteome</keyword>
<dbReference type="EMBL" id="CAJVPW010017214">
    <property type="protein sequence ID" value="CAG8675464.1"/>
    <property type="molecule type" value="Genomic_DNA"/>
</dbReference>
<name>A0ACA9NYC7_9GLOM</name>
<comment type="caution">
    <text evidence="1">The sequence shown here is derived from an EMBL/GenBank/DDBJ whole genome shotgun (WGS) entry which is preliminary data.</text>
</comment>
<feature type="non-terminal residue" evidence="1">
    <location>
        <position position="255"/>
    </location>
</feature>
<evidence type="ECO:0000313" key="2">
    <source>
        <dbReference type="Proteomes" id="UP000789366"/>
    </source>
</evidence>